<dbReference type="EMBL" id="JACGCI010000296">
    <property type="protein sequence ID" value="KAF6741080.1"/>
    <property type="molecule type" value="Genomic_DNA"/>
</dbReference>
<comment type="similarity">
    <text evidence="1">Belongs to the UPF0612 family.</text>
</comment>
<evidence type="ECO:0000259" key="2">
    <source>
        <dbReference type="Pfam" id="PF08593"/>
    </source>
</evidence>
<organism evidence="3 4">
    <name type="scientific">Ephemerocybe angulata</name>
    <dbReference type="NCBI Taxonomy" id="980116"/>
    <lineage>
        <taxon>Eukaryota</taxon>
        <taxon>Fungi</taxon>
        <taxon>Dikarya</taxon>
        <taxon>Basidiomycota</taxon>
        <taxon>Agaricomycotina</taxon>
        <taxon>Agaricomycetes</taxon>
        <taxon>Agaricomycetidae</taxon>
        <taxon>Agaricales</taxon>
        <taxon>Agaricineae</taxon>
        <taxon>Psathyrellaceae</taxon>
        <taxon>Ephemerocybe</taxon>
    </lineage>
</organism>
<proteinExistence type="inferred from homology"/>
<evidence type="ECO:0000313" key="3">
    <source>
        <dbReference type="EMBL" id="KAF6741080.1"/>
    </source>
</evidence>
<dbReference type="AlphaFoldDB" id="A0A8H6LSI4"/>
<dbReference type="Proteomes" id="UP000521943">
    <property type="component" value="Unassembled WGS sequence"/>
</dbReference>
<keyword evidence="4" id="KW-1185">Reference proteome</keyword>
<dbReference type="Pfam" id="PF08593">
    <property type="entry name" value="Mug135_C"/>
    <property type="match status" value="1"/>
</dbReference>
<evidence type="ECO:0000313" key="4">
    <source>
        <dbReference type="Proteomes" id="UP000521943"/>
    </source>
</evidence>
<comment type="caution">
    <text evidence="3">The sequence shown here is derived from an EMBL/GenBank/DDBJ whole genome shotgun (WGS) entry which is preliminary data.</text>
</comment>
<accession>A0A8H6LSI4</accession>
<feature type="domain" description="Mug135-like C-terminal" evidence="2">
    <location>
        <begin position="123"/>
        <end position="161"/>
    </location>
</feature>
<dbReference type="InterPro" id="IPR013902">
    <property type="entry name" value="Mug135-like_C"/>
</dbReference>
<gene>
    <name evidence="3" type="ORF">DFP72DRAFT_863229</name>
</gene>
<evidence type="ECO:0000256" key="1">
    <source>
        <dbReference type="ARBA" id="ARBA00005788"/>
    </source>
</evidence>
<protein>
    <recommendedName>
        <fullName evidence="2">Mug135-like C-terminal domain-containing protein</fullName>
    </recommendedName>
</protein>
<reference evidence="3 4" key="1">
    <citation type="submission" date="2020-07" db="EMBL/GenBank/DDBJ databases">
        <title>Comparative genomics of pyrophilous fungi reveals a link between fire events and developmental genes.</title>
        <authorList>
            <consortium name="DOE Joint Genome Institute"/>
            <person name="Steindorff A.S."/>
            <person name="Carver A."/>
            <person name="Calhoun S."/>
            <person name="Stillman K."/>
            <person name="Liu H."/>
            <person name="Lipzen A."/>
            <person name="Pangilinan J."/>
            <person name="Labutti K."/>
            <person name="Bruns T.D."/>
            <person name="Grigoriev I.V."/>
        </authorList>
    </citation>
    <scope>NUCLEOTIDE SEQUENCE [LARGE SCALE GENOMIC DNA]</scope>
    <source>
        <strain evidence="3 4">CBS 144469</strain>
    </source>
</reference>
<name>A0A8H6LSI4_9AGAR</name>
<sequence>MAMMMIAPLQVRGRKLKLLKHPRFLLFAYPPRKTIAKSLIDGDGVGNADVDQRSPAWATAMMETIERSNATFGAGIRSVNARIDGVHTRIDGVHTRLTRLQGTFDSSHSTRTLVIKSLQASAKHLPPLVTSKDILNLNYNDLRSYAQGYGFSPLPTPSDRRASEWIGRMRIRKGCAIVTRL</sequence>